<dbReference type="InterPro" id="IPR007495">
    <property type="entry name" value="NqrM"/>
</dbReference>
<organism evidence="2 3">
    <name type="scientific">Vibrio mangrovi</name>
    <dbReference type="NCBI Taxonomy" id="474394"/>
    <lineage>
        <taxon>Bacteria</taxon>
        <taxon>Pseudomonadati</taxon>
        <taxon>Pseudomonadota</taxon>
        <taxon>Gammaproteobacteria</taxon>
        <taxon>Vibrionales</taxon>
        <taxon>Vibrionaceae</taxon>
        <taxon>Vibrio</taxon>
    </lineage>
</organism>
<dbReference type="OrthoDB" id="8455822at2"/>
<evidence type="ECO:0000313" key="1">
    <source>
        <dbReference type="EMBL" id="MDW6004774.1"/>
    </source>
</evidence>
<dbReference type="PANTHER" id="PTHR40691:SF3">
    <property type="entry name" value="(NA+)-NQR MATURATION NQRM"/>
    <property type="match status" value="1"/>
</dbReference>
<evidence type="ECO:0000313" key="3">
    <source>
        <dbReference type="Proteomes" id="UP000196125"/>
    </source>
</evidence>
<dbReference type="Proteomes" id="UP001283366">
    <property type="component" value="Unassembled WGS sequence"/>
</dbReference>
<proteinExistence type="predicted"/>
<reference evidence="2 3" key="1">
    <citation type="submission" date="2017-05" db="EMBL/GenBank/DDBJ databases">
        <authorList>
            <person name="Song R."/>
            <person name="Chenine A.L."/>
            <person name="Ruprecht R.M."/>
        </authorList>
    </citation>
    <scope>NUCLEOTIDE SEQUENCE [LARGE SCALE GENOMIC DNA]</scope>
    <source>
        <strain evidence="2 3">CECT 7927</strain>
    </source>
</reference>
<dbReference type="EMBL" id="FXXI01000003">
    <property type="protein sequence ID" value="SMS01065.1"/>
    <property type="molecule type" value="Genomic_DNA"/>
</dbReference>
<dbReference type="AlphaFoldDB" id="A0A1Y6ITS9"/>
<protein>
    <submittedName>
        <fullName evidence="1">(Na+)-NQR maturation NqrM</fullName>
    </submittedName>
</protein>
<dbReference type="RefSeq" id="WP_087481096.1">
    <property type="nucleotide sequence ID" value="NZ_AP024884.1"/>
</dbReference>
<dbReference type="EMBL" id="JAWRCO010000002">
    <property type="protein sequence ID" value="MDW6004774.1"/>
    <property type="molecule type" value="Genomic_DNA"/>
</dbReference>
<evidence type="ECO:0000313" key="4">
    <source>
        <dbReference type="Proteomes" id="UP001283366"/>
    </source>
</evidence>
<reference evidence="1 4" key="2">
    <citation type="submission" date="2023-11" db="EMBL/GenBank/DDBJ databases">
        <title>Plant-associative lifestyle of Vibrio porteresiae and its evolutionary dynamics.</title>
        <authorList>
            <person name="Rameshkumar N."/>
            <person name="Kirti K."/>
        </authorList>
    </citation>
    <scope>NUCLEOTIDE SEQUENCE [LARGE SCALE GENOMIC DNA]</scope>
    <source>
        <strain evidence="1 4">MSSRF38</strain>
    </source>
</reference>
<dbReference type="Pfam" id="PF04400">
    <property type="entry name" value="NqrM"/>
    <property type="match status" value="1"/>
</dbReference>
<dbReference type="PANTHER" id="PTHR40691">
    <property type="entry name" value="(NA+)-NQR MATURATION NQRM"/>
    <property type="match status" value="1"/>
</dbReference>
<sequence length="67" mass="7452">MTYLLTFILFIVLVLLMAVGVLFHRKSIQGSCGGLSAIGVERECNCKDVCKNQEKTLYQIQEPGSDE</sequence>
<evidence type="ECO:0000313" key="2">
    <source>
        <dbReference type="EMBL" id="SMS01065.1"/>
    </source>
</evidence>
<keyword evidence="4" id="KW-1185">Reference proteome</keyword>
<name>A0A1Y6ITS9_9VIBR</name>
<dbReference type="Proteomes" id="UP000196125">
    <property type="component" value="Unassembled WGS sequence"/>
</dbReference>
<gene>
    <name evidence="1" type="primary">nqrM</name>
    <name evidence="1" type="ORF">SBX37_18100</name>
    <name evidence="2" type="ORF">VIM7927_02342</name>
</gene>
<accession>A0A1Y6ITS9</accession>